<evidence type="ECO:0000313" key="1">
    <source>
        <dbReference type="EMBL" id="EFI92922.1"/>
    </source>
</evidence>
<keyword evidence="2" id="KW-1185">Reference proteome</keyword>
<dbReference type="KEGG" id="scm:SCHCO_02681126"/>
<dbReference type="HOGENOM" id="CLU_281203_0_0_1"/>
<dbReference type="RefSeq" id="XP_003027825.1">
    <property type="nucleotide sequence ID" value="XM_003027779.1"/>
</dbReference>
<reference evidence="1 2" key="1">
    <citation type="journal article" date="2010" name="Nat. Biotechnol.">
        <title>Genome sequence of the model mushroom Schizophyllum commune.</title>
        <authorList>
            <person name="Ohm R.A."/>
            <person name="de Jong J.F."/>
            <person name="Lugones L.G."/>
            <person name="Aerts A."/>
            <person name="Kothe E."/>
            <person name="Stajich J.E."/>
            <person name="de Vries R.P."/>
            <person name="Record E."/>
            <person name="Levasseur A."/>
            <person name="Baker S.E."/>
            <person name="Bartholomew K.A."/>
            <person name="Coutinho P.M."/>
            <person name="Erdmann S."/>
            <person name="Fowler T.J."/>
            <person name="Gathman A.C."/>
            <person name="Lombard V."/>
            <person name="Henrissat B."/>
            <person name="Knabe N."/>
            <person name="Kuees U."/>
            <person name="Lilly W.W."/>
            <person name="Lindquist E."/>
            <person name="Lucas S."/>
            <person name="Magnuson J.K."/>
            <person name="Piumi F."/>
            <person name="Raudaskoski M."/>
            <person name="Salamov A."/>
            <person name="Schmutz J."/>
            <person name="Schwarze F.W.M.R."/>
            <person name="vanKuyk P.A."/>
            <person name="Horton J.S."/>
            <person name="Grigoriev I.V."/>
            <person name="Woesten H.A.B."/>
        </authorList>
    </citation>
    <scope>NUCLEOTIDE SEQUENCE [LARGE SCALE GENOMIC DNA]</scope>
    <source>
        <strain evidence="2">H4-8 / FGSC 9210</strain>
    </source>
</reference>
<dbReference type="GO" id="GO:0019005">
    <property type="term" value="C:SCF ubiquitin ligase complex"/>
    <property type="evidence" value="ECO:0007669"/>
    <property type="project" value="TreeGrafter"/>
</dbReference>
<accession>D8QHD8</accession>
<evidence type="ECO:0008006" key="3">
    <source>
        <dbReference type="Google" id="ProtNLM"/>
    </source>
</evidence>
<proteinExistence type="predicted"/>
<gene>
    <name evidence="1" type="ORF">SCHCODRAFT_237828</name>
</gene>
<dbReference type="EMBL" id="GL377312">
    <property type="protein sequence ID" value="EFI92922.1"/>
    <property type="molecule type" value="Genomic_DNA"/>
</dbReference>
<protein>
    <recommendedName>
        <fullName evidence="3">F-box domain-containing protein</fullName>
    </recommendedName>
</protein>
<dbReference type="Proteomes" id="UP000007431">
    <property type="component" value="Unassembled WGS sequence"/>
</dbReference>
<dbReference type="OMA" id="TCHDLSE"/>
<dbReference type="PANTHER" id="PTHR13318:SF190">
    <property type="entry name" value="PARTNER OF PAIRED, ISOFORM B"/>
    <property type="match status" value="1"/>
</dbReference>
<evidence type="ECO:0000313" key="2">
    <source>
        <dbReference type="Proteomes" id="UP000007431"/>
    </source>
</evidence>
<dbReference type="GeneID" id="9596766"/>
<dbReference type="GO" id="GO:0031146">
    <property type="term" value="P:SCF-dependent proteasomal ubiquitin-dependent protein catabolic process"/>
    <property type="evidence" value="ECO:0007669"/>
    <property type="project" value="TreeGrafter"/>
</dbReference>
<dbReference type="AlphaFoldDB" id="D8QHD8"/>
<dbReference type="PANTHER" id="PTHR13318">
    <property type="entry name" value="PARTNER OF PAIRED, ISOFORM B-RELATED"/>
    <property type="match status" value="1"/>
</dbReference>
<sequence length="1115" mass="124321">MPFSDLPQELHNSICDVAEQDSLARLALTSKACYDSANPVLWSYVWTLNALLKLMPADAWNGMSVEDYGKLENLPADQIPLTADHWKPAYKLSSFVKELSLDRIPQTILRRVAGCPPPATLLPSLRKFFILLDDQQRLLLLRGQGDLLADYLKFLQAIIPSNLQQLILKNSLVLAGIMDHCTQITSLAIEDSGSLPDAFYAHARESLLQSLPRCQHLTMVNLLLPFSRHPVVMEVLSTLPALCIVRAGFSDFEGKPWYGRPPKYAQDAFPALRELELVNMTLEDATAIIETGDKRPLESISVATARSTGPEALYALATALRRYCDPKYLRQVMFTTCTYERNPALWPRDPTPFSFEHIEPLTAFPNVEVACLCTSSEIRITPAEWEHLAQSWPQLRRLDCLTYDFDMAGQPVLSLAALAFFAKFCPNIEEICVQLDASTIPPMPSSDSDGSENRCVRLAAAAPCEISRAEDVVEFLRSAFGNVTVNLLYFDKANEIGDEQLRRREEQWDLVRSLTSGKRPQPNEDMVWDEAAQASNVQGSSAQANLSLRLETEFVSDADDASASGSTRAAKSWGEPDIELEDERELHNLIYEDLEKSDLINVALASKACYDSTTPLIWENINGLDAILNLMPADAWEGTKVEDYVGLYQHPIIETPLTVDDWASVSKISPFVKNFSLGVIPVPIWGRVANYPPSTTILPSLRRLCFHGEQGRLSGFQQPWCDNLIAGQVECLRAFVPHDLQELELKDSLAFVSILNHCSQITSFTGSDRRSWDDKDRDVTYERAQLNLVQCLSRCELLTKVTLSLPFSNFSATMEGLATLPALDSLTMSIDSWSVEKLQGDPPKYHQHAFPALRKLELENLRYEDAVAILESGGGRALESITVVTFKPEAPTAWYALATALQQHCDPEHLLEVYLTQYAIEGQVLQGRRGETPPLLFDHIAPLTKLSRLRVARFGTSGDIHITDEQWERLAQAWPELRQFECLAYDLIPTTQPAVASLATLASIAKFCPDIEEICLQFDASSIPPFPSTPADPFNRPTIIAIAAPCGISRAEDVVEFLRRAFGNVTVNQAFAWVWVTWESLEEDGGSEQWNLVRSLTSGQRPLYWNIGGDAPAAT</sequence>
<dbReference type="InterPro" id="IPR032675">
    <property type="entry name" value="LRR_dom_sf"/>
</dbReference>
<dbReference type="VEuPathDB" id="FungiDB:SCHCODRAFT_02681126"/>
<dbReference type="Gene3D" id="3.80.10.10">
    <property type="entry name" value="Ribonuclease Inhibitor"/>
    <property type="match status" value="2"/>
</dbReference>
<dbReference type="InParanoid" id="D8QHD8"/>
<dbReference type="OrthoDB" id="10433585at2759"/>
<name>D8QHD8_SCHCM</name>
<organism evidence="2">
    <name type="scientific">Schizophyllum commune (strain H4-8 / FGSC 9210)</name>
    <name type="common">Split gill fungus</name>
    <dbReference type="NCBI Taxonomy" id="578458"/>
    <lineage>
        <taxon>Eukaryota</taxon>
        <taxon>Fungi</taxon>
        <taxon>Dikarya</taxon>
        <taxon>Basidiomycota</taxon>
        <taxon>Agaricomycotina</taxon>
        <taxon>Agaricomycetes</taxon>
        <taxon>Agaricomycetidae</taxon>
        <taxon>Agaricales</taxon>
        <taxon>Schizophyllaceae</taxon>
        <taxon>Schizophyllum</taxon>
    </lineage>
</organism>